<dbReference type="PROSITE" id="PS51379">
    <property type="entry name" value="4FE4S_FER_2"/>
    <property type="match status" value="2"/>
</dbReference>
<keyword evidence="6" id="KW-1185">Reference proteome</keyword>
<proteinExistence type="predicted"/>
<evidence type="ECO:0000313" key="6">
    <source>
        <dbReference type="Proteomes" id="UP000515860"/>
    </source>
</evidence>
<dbReference type="GO" id="GO:0046872">
    <property type="term" value="F:metal ion binding"/>
    <property type="evidence" value="ECO:0007669"/>
    <property type="project" value="UniProtKB-KW"/>
</dbReference>
<evidence type="ECO:0000256" key="1">
    <source>
        <dbReference type="ARBA" id="ARBA00022723"/>
    </source>
</evidence>
<accession>A0A7G9GC09</accession>
<name>A0A7G9GC09_9FIRM</name>
<dbReference type="InterPro" id="IPR014259">
    <property type="entry name" value="Sulphite_reductase_A"/>
</dbReference>
<evidence type="ECO:0000256" key="3">
    <source>
        <dbReference type="ARBA" id="ARBA00023014"/>
    </source>
</evidence>
<dbReference type="Gene3D" id="1.10.1060.10">
    <property type="entry name" value="Alpha-helical ferredoxin"/>
    <property type="match status" value="1"/>
</dbReference>
<dbReference type="PROSITE" id="PS00198">
    <property type="entry name" value="4FE4S_FER_1"/>
    <property type="match status" value="2"/>
</dbReference>
<gene>
    <name evidence="5" type="primary">asrA</name>
    <name evidence="5" type="ORF">H9Q79_15905</name>
</gene>
<keyword evidence="3" id="KW-0411">Iron-sulfur</keyword>
<dbReference type="SUPFAM" id="SSF46548">
    <property type="entry name" value="alpha-helical ferredoxin"/>
    <property type="match status" value="1"/>
</dbReference>
<evidence type="ECO:0000256" key="2">
    <source>
        <dbReference type="ARBA" id="ARBA00023004"/>
    </source>
</evidence>
<dbReference type="InterPro" id="IPR017900">
    <property type="entry name" value="4Fe4S_Fe_S_CS"/>
</dbReference>
<dbReference type="Proteomes" id="UP000515860">
    <property type="component" value="Chromosome"/>
</dbReference>
<organism evidence="5 6">
    <name type="scientific">Wansuia hejianensis</name>
    <dbReference type="NCBI Taxonomy" id="2763667"/>
    <lineage>
        <taxon>Bacteria</taxon>
        <taxon>Bacillati</taxon>
        <taxon>Bacillota</taxon>
        <taxon>Clostridia</taxon>
        <taxon>Lachnospirales</taxon>
        <taxon>Lachnospiraceae</taxon>
        <taxon>Wansuia</taxon>
    </lineage>
</organism>
<dbReference type="NCBIfam" id="TIGR02910">
    <property type="entry name" value="sulfite_red_A"/>
    <property type="match status" value="1"/>
</dbReference>
<feature type="domain" description="4Fe-4S ferredoxin-type" evidence="4">
    <location>
        <begin position="213"/>
        <end position="244"/>
    </location>
</feature>
<keyword evidence="2" id="KW-0408">Iron</keyword>
<dbReference type="EMBL" id="CP060635">
    <property type="protein sequence ID" value="QNM08341.1"/>
    <property type="molecule type" value="Genomic_DNA"/>
</dbReference>
<dbReference type="Pfam" id="PF17179">
    <property type="entry name" value="Fer4_22"/>
    <property type="match status" value="1"/>
</dbReference>
<sequence>MGFITQQEQPDALLEHLRADYTIYAPKRYVGGGSFSDTYCVRYGEIQSVNEIIFDEKSQYSFKEVLLPVSQTLFYFTEHEVKEADAPVKGAVIFLRSCDIHALKRLDDMYLHNGPEDYYYRRLRDRIKLVLMGCGDSFENCFCVSMDINIADHYDLSTDAVGGQYFLDSKDSEWSQFLCGLGIPKQPVVPAHVTENTVTLSIPDNLDCSVSGSSIWTEYDSRCINCGRCNFVCPTCTCFSMQDLFYSENARAGERRRVWASCMVDGFTDVAGGRSYRKQNGQRMRFKVLHKVLDYKQRNGYHMCVGCGRCDDICPEYISFSNCVNRLENAMKEVSSHVAE</sequence>
<dbReference type="PANTHER" id="PTHR40447:SF1">
    <property type="entry name" value="ANAEROBIC SULFITE REDUCTASE SUBUNIT A"/>
    <property type="match status" value="1"/>
</dbReference>
<evidence type="ECO:0000259" key="4">
    <source>
        <dbReference type="PROSITE" id="PS51379"/>
    </source>
</evidence>
<dbReference type="KEGG" id="whj:H9Q79_15905"/>
<dbReference type="AlphaFoldDB" id="A0A7G9GC09"/>
<feature type="domain" description="4Fe-4S ferredoxin-type" evidence="4">
    <location>
        <begin position="294"/>
        <end position="323"/>
    </location>
</feature>
<keyword evidence="1" id="KW-0479">Metal-binding</keyword>
<dbReference type="InterPro" id="IPR017896">
    <property type="entry name" value="4Fe4S_Fe-S-bd"/>
</dbReference>
<dbReference type="RefSeq" id="WP_118646931.1">
    <property type="nucleotide sequence ID" value="NZ_CP060635.1"/>
</dbReference>
<evidence type="ECO:0000313" key="5">
    <source>
        <dbReference type="EMBL" id="QNM08341.1"/>
    </source>
</evidence>
<dbReference type="PANTHER" id="PTHR40447">
    <property type="entry name" value="ANAEROBIC SULFITE REDUCTASE SUBUNIT A"/>
    <property type="match status" value="1"/>
</dbReference>
<dbReference type="InterPro" id="IPR009051">
    <property type="entry name" value="Helical_ferredxn"/>
</dbReference>
<dbReference type="GO" id="GO:0051536">
    <property type="term" value="F:iron-sulfur cluster binding"/>
    <property type="evidence" value="ECO:0007669"/>
    <property type="project" value="UniProtKB-KW"/>
</dbReference>
<reference evidence="5 6" key="1">
    <citation type="submission" date="2020-08" db="EMBL/GenBank/DDBJ databases">
        <authorList>
            <person name="Liu C."/>
            <person name="Sun Q."/>
        </authorList>
    </citation>
    <scope>NUCLEOTIDE SEQUENCE [LARGE SCALE GENOMIC DNA]</scope>
    <source>
        <strain evidence="5 6">NSJ-29</strain>
    </source>
</reference>
<protein>
    <submittedName>
        <fullName evidence="5">Anaerobic sulfite reductase subunit A</fullName>
    </submittedName>
</protein>